<dbReference type="SUPFAM" id="SSF47336">
    <property type="entry name" value="ACP-like"/>
    <property type="match status" value="1"/>
</dbReference>
<dbReference type="InterPro" id="IPR041464">
    <property type="entry name" value="TubC_N"/>
</dbReference>
<dbReference type="FunFam" id="3.30.300.30:FF:000010">
    <property type="entry name" value="Enterobactin synthetase component F"/>
    <property type="match status" value="1"/>
</dbReference>
<dbReference type="GO" id="GO:0043041">
    <property type="term" value="P:amino acid activation for nonribosomal peptide biosynthetic process"/>
    <property type="evidence" value="ECO:0007669"/>
    <property type="project" value="UniProtKB-ARBA"/>
</dbReference>
<protein>
    <submittedName>
        <fullName evidence="5">Amino acid adenylation domain-containing protein/non-ribosomal peptide synthase protein (TIGR01720 family)</fullName>
    </submittedName>
</protein>
<keyword evidence="2" id="KW-0596">Phosphopantetheine</keyword>
<evidence type="ECO:0000256" key="1">
    <source>
        <dbReference type="ARBA" id="ARBA00001957"/>
    </source>
</evidence>
<feature type="domain" description="Carrier" evidence="4">
    <location>
        <begin position="1031"/>
        <end position="1105"/>
    </location>
</feature>
<dbReference type="CDD" id="cd05930">
    <property type="entry name" value="A_NRPS"/>
    <property type="match status" value="1"/>
</dbReference>
<dbReference type="NCBIfam" id="TIGR01733">
    <property type="entry name" value="AA-adenyl-dom"/>
    <property type="match status" value="1"/>
</dbReference>
<dbReference type="InterPro" id="IPR010071">
    <property type="entry name" value="AA_adenyl_dom"/>
</dbReference>
<dbReference type="PROSITE" id="PS50075">
    <property type="entry name" value="CARRIER"/>
    <property type="match status" value="1"/>
</dbReference>
<gene>
    <name evidence="5" type="ORF">HDE69_005355</name>
</gene>
<dbReference type="PANTHER" id="PTHR45398:SF1">
    <property type="entry name" value="ENZYME, PUTATIVE (JCVI)-RELATED"/>
    <property type="match status" value="1"/>
</dbReference>
<dbReference type="FunFam" id="3.40.50.12780:FF:000012">
    <property type="entry name" value="Non-ribosomal peptide synthetase"/>
    <property type="match status" value="1"/>
</dbReference>
<dbReference type="InterPro" id="IPR001242">
    <property type="entry name" value="Condensation_dom"/>
</dbReference>
<dbReference type="Pfam" id="PF00550">
    <property type="entry name" value="PP-binding"/>
    <property type="match status" value="1"/>
</dbReference>
<dbReference type="InterPro" id="IPR009081">
    <property type="entry name" value="PP-bd_ACP"/>
</dbReference>
<dbReference type="PANTHER" id="PTHR45398">
    <property type="match status" value="1"/>
</dbReference>
<evidence type="ECO:0000313" key="5">
    <source>
        <dbReference type="EMBL" id="MBB5624257.1"/>
    </source>
</evidence>
<dbReference type="CDD" id="cd19534">
    <property type="entry name" value="E_NRPS"/>
    <property type="match status" value="1"/>
</dbReference>
<dbReference type="EMBL" id="JACHCF010000021">
    <property type="protein sequence ID" value="MBB5624257.1"/>
    <property type="molecule type" value="Genomic_DNA"/>
</dbReference>
<reference evidence="5 6" key="1">
    <citation type="submission" date="2020-08" db="EMBL/GenBank/DDBJ databases">
        <title>Genomic Encyclopedia of Type Strains, Phase IV (KMG-V): Genome sequencing to study the core and pangenomes of soil and plant-associated prokaryotes.</title>
        <authorList>
            <person name="Whitman W."/>
        </authorList>
    </citation>
    <scope>NUCLEOTIDE SEQUENCE [LARGE SCALE GENOMIC DNA]</scope>
    <source>
        <strain evidence="5 6">MP7CTX6</strain>
    </source>
</reference>
<dbReference type="Pfam" id="PF13193">
    <property type="entry name" value="AMP-binding_C"/>
    <property type="match status" value="1"/>
</dbReference>
<evidence type="ECO:0000256" key="2">
    <source>
        <dbReference type="ARBA" id="ARBA00022450"/>
    </source>
</evidence>
<dbReference type="Gene3D" id="3.30.559.30">
    <property type="entry name" value="Nonribosomal peptide synthetase, condensation domain"/>
    <property type="match status" value="2"/>
</dbReference>
<organism evidence="5 6">
    <name type="scientific">Pedobacter cryoconitis</name>
    <dbReference type="NCBI Taxonomy" id="188932"/>
    <lineage>
        <taxon>Bacteria</taxon>
        <taxon>Pseudomonadati</taxon>
        <taxon>Bacteroidota</taxon>
        <taxon>Sphingobacteriia</taxon>
        <taxon>Sphingobacteriales</taxon>
        <taxon>Sphingobacteriaceae</taxon>
        <taxon>Pedobacter</taxon>
    </lineage>
</organism>
<evidence type="ECO:0000259" key="4">
    <source>
        <dbReference type="PROSITE" id="PS50075"/>
    </source>
</evidence>
<keyword evidence="3" id="KW-0597">Phosphoprotein</keyword>
<evidence type="ECO:0000256" key="3">
    <source>
        <dbReference type="ARBA" id="ARBA00022553"/>
    </source>
</evidence>
<dbReference type="Pfam" id="PF00501">
    <property type="entry name" value="AMP-binding"/>
    <property type="match status" value="1"/>
</dbReference>
<dbReference type="InterPro" id="IPR036736">
    <property type="entry name" value="ACP-like_sf"/>
</dbReference>
<dbReference type="InterPro" id="IPR045851">
    <property type="entry name" value="AMP-bd_C_sf"/>
</dbReference>
<dbReference type="FunFam" id="2.30.38.10:FF:000001">
    <property type="entry name" value="Non-ribosomal peptide synthetase PvdI"/>
    <property type="match status" value="1"/>
</dbReference>
<dbReference type="SUPFAM" id="SSF56801">
    <property type="entry name" value="Acetyl-CoA synthetase-like"/>
    <property type="match status" value="1"/>
</dbReference>
<sequence length="1570" mass="178509">MREFLSILRKSDIQLRLVEGELTVKYPKGKIDTALLEEIRSKKADLIGYLTVLDQYQYADIPVTDSQPGYPLSSSQRRLWILNQLEDGNVAYNIPHVYVFEGELDTEAIEDSFNSLLERHEILRTAFREDEEGEIRQFVIAKEELRLTIPCHDLRNSDDQQKIVSSLIRKEYTTSFDLTAGGVIRGVLFRVEDHQWVFTCVMHHIISDGWSMRILIRELLLFYNAHHTKTPVSLRPLRIQYKDYASWQQEQISNKSLAVHRDYWLKQFEGDLPVLELPGDQIRPVIKSYNGNTINSKISAQAVTGLKLLLQEQGATLFMGLLAIVNTLLYRYTGQEDIIVGSPIAGREHIDLEDQIGFYVNTLALRSRFKGTDSYKELLAHVKQVTLEAYEHQAYPFDELLEALQLQRDMSRSALFDVMVVSQKSEQEDAKTQRLSEDLSVRSYAGDENLTNKFDLTFTFSETAEQISISLGYNTDIFSEDTVNRYMNHLHQLIAEIIKNPDLSVGSLDYLSQQEKGILLTGFNAVEATYPKEKTIIDLFEEQVKRTPDHIALEFENTVLTYKELNERSNQLGNYLRNSYQIEADDLIGVMLDRSELMIISTLAVLKAAGAYVPVDPEYPQDRIQYMLTDSKCKVLIDQEELKRFSESGHVYSMENLQSVNKPDDLAYVIYTSGTTGNPKGTLINHYNVVRLLKPDQFLFDFNASDIWPMFHSYCFDVSVWEMYGALFYGGKLIMIPTVTAKDPNEFRKLLVDKKVTVLNQTPSAFYNLIAQTLETDENNLALRYVIFAGEALSPGKLRLWRKSYPKVKLINMYGITETTVHVTYKEIKEKEIESGISNVGVPLPTLTCYVLDSHRNLLPVGIPGELYVGGKGVCRGYLNREELTKQRFLDNPFKEGDRLYRSGDMVRILSNGEIEYLGRIDDQVKIRGYRIELGEVENALQSNPDVTSSIVVVKSNHGAEKELVAYVVSDKALNTIYLRSYLGGILPAYMVPSHFIQLDKIPLTSNGKVDRKKLPDPEGSSMATGAEYLKARNVIEQHLVEVFEEVLKKQPIGVKEDFFILGGDSIKSIQVISRLKKRGCGLLIRDVLQFPVIEDLALRVKTVNRDVDQGIVEGTIPLGPIQNLFFEKNTIDPHHFNQSVLLKSKVPISEEGLRASLNHIVIHHDALRMSYREIDGVFVQENKGEAYSYSLEVIEASDDVAFAAHCDRIQSSIDLEKGPLFKAALFRDPQGDRILLVIHHLVVDGVSWRILFEDLSALYQQFLSGQTLELPLKTDSFRSWQQEQLLYASSEELQKEEPYWSAIANAETSPLPKDAEVENNLVKDTVTDSFLLDEELTGLLLTKCHKAYGTDVNDILLTALSLSLYEIFEMEKVLVMLEGHGREYIGRDVDVTRTVGWFTTMYPLIFDMDYNNDVIRQLIEIKESVHRVPNKGIGYGILRYLSKNIDRPDPEIIFNYLGDFGSGIKTDSGEELFEFAGGYHGKSVSAQRSRDAVLDVSGMVTAGQLRLSIGYNAKQYTSSTIKVLLKSFQQQLKGLIRQLSQEQNVHLSPVDLTYKGLSVEQLQELNKIL</sequence>
<dbReference type="Gene3D" id="3.30.559.10">
    <property type="entry name" value="Chloramphenicol acetyltransferase-like domain"/>
    <property type="match status" value="2"/>
</dbReference>
<dbReference type="GO" id="GO:0044550">
    <property type="term" value="P:secondary metabolite biosynthetic process"/>
    <property type="evidence" value="ECO:0007669"/>
    <property type="project" value="UniProtKB-ARBA"/>
</dbReference>
<comment type="cofactor">
    <cofactor evidence="1">
        <name>pantetheine 4'-phosphate</name>
        <dbReference type="ChEBI" id="CHEBI:47942"/>
    </cofactor>
</comment>
<dbReference type="Gene3D" id="1.10.10.1830">
    <property type="entry name" value="Non-ribosomal peptide synthase, adenylation domain"/>
    <property type="match status" value="1"/>
</dbReference>
<dbReference type="Pfam" id="PF18563">
    <property type="entry name" value="TubC_N"/>
    <property type="match status" value="1"/>
</dbReference>
<dbReference type="RefSeq" id="WP_183870300.1">
    <property type="nucleotide sequence ID" value="NZ_JACHCF010000021.1"/>
</dbReference>
<dbReference type="InterPro" id="IPR023213">
    <property type="entry name" value="CAT-like_dom_sf"/>
</dbReference>
<dbReference type="Gene3D" id="1.10.1200.10">
    <property type="entry name" value="ACP-like"/>
    <property type="match status" value="1"/>
</dbReference>
<dbReference type="InterPro" id="IPR010060">
    <property type="entry name" value="NRPS_synth"/>
</dbReference>
<dbReference type="InterPro" id="IPR020845">
    <property type="entry name" value="AMP-binding_CS"/>
</dbReference>
<dbReference type="FunFam" id="3.40.50.980:FF:000002">
    <property type="entry name" value="Enterobactin synthetase component F"/>
    <property type="match status" value="1"/>
</dbReference>
<dbReference type="InterPro" id="IPR000873">
    <property type="entry name" value="AMP-dep_synth/lig_dom"/>
</dbReference>
<dbReference type="Proteomes" id="UP000537718">
    <property type="component" value="Unassembled WGS sequence"/>
</dbReference>
<comment type="caution">
    <text evidence="5">The sequence shown here is derived from an EMBL/GenBank/DDBJ whole genome shotgun (WGS) entry which is preliminary data.</text>
</comment>
<dbReference type="InterPro" id="IPR025110">
    <property type="entry name" value="AMP-bd_C"/>
</dbReference>
<accession>A0A7W8YYZ1</accession>
<dbReference type="InterPro" id="IPR042099">
    <property type="entry name" value="ANL_N_sf"/>
</dbReference>
<dbReference type="Gene3D" id="3.30.300.30">
    <property type="match status" value="1"/>
</dbReference>
<dbReference type="Pfam" id="PF00668">
    <property type="entry name" value="Condensation"/>
    <property type="match status" value="2"/>
</dbReference>
<dbReference type="InterPro" id="IPR044894">
    <property type="entry name" value="TubC_N_sf"/>
</dbReference>
<evidence type="ECO:0000313" key="6">
    <source>
        <dbReference type="Proteomes" id="UP000537718"/>
    </source>
</evidence>
<name>A0A7W8YYZ1_9SPHI</name>
<dbReference type="NCBIfam" id="TIGR01720">
    <property type="entry name" value="NRPS-para261"/>
    <property type="match status" value="1"/>
</dbReference>
<proteinExistence type="predicted"/>
<dbReference type="Gene3D" id="3.40.50.12780">
    <property type="entry name" value="N-terminal domain of ligase-like"/>
    <property type="match status" value="1"/>
</dbReference>
<dbReference type="SUPFAM" id="SSF52777">
    <property type="entry name" value="CoA-dependent acyltransferases"/>
    <property type="match status" value="4"/>
</dbReference>
<dbReference type="PROSITE" id="PS00455">
    <property type="entry name" value="AMP_BINDING"/>
    <property type="match status" value="1"/>
</dbReference>
<dbReference type="CDD" id="cd19531">
    <property type="entry name" value="LCL_NRPS-like"/>
    <property type="match status" value="1"/>
</dbReference>
<dbReference type="GO" id="GO:0003824">
    <property type="term" value="F:catalytic activity"/>
    <property type="evidence" value="ECO:0007669"/>
    <property type="project" value="InterPro"/>
</dbReference>